<dbReference type="CDD" id="cd14791">
    <property type="entry name" value="GH36"/>
    <property type="match status" value="1"/>
</dbReference>
<dbReference type="Gene3D" id="2.70.98.60">
    <property type="entry name" value="alpha-galactosidase from lactobacil brevis"/>
    <property type="match status" value="1"/>
</dbReference>
<name>A0ABP8YWZ8_9MICO</name>
<dbReference type="PRINTS" id="PR00743">
    <property type="entry name" value="GLHYDRLASE36"/>
</dbReference>
<proteinExistence type="predicted"/>
<dbReference type="EMBL" id="BAABLP010000002">
    <property type="protein sequence ID" value="GAA4739788.1"/>
    <property type="molecule type" value="Genomic_DNA"/>
</dbReference>
<dbReference type="InterPro" id="IPR038417">
    <property type="entry name" value="Alpga-gal_N_sf"/>
</dbReference>
<evidence type="ECO:0000256" key="1">
    <source>
        <dbReference type="ARBA" id="ARBA00022801"/>
    </source>
</evidence>
<dbReference type="InterPro" id="IPR002252">
    <property type="entry name" value="Glyco_hydro_36"/>
</dbReference>
<gene>
    <name evidence="3" type="ORF">GCM10025783_08250</name>
</gene>
<reference evidence="4" key="1">
    <citation type="journal article" date="2019" name="Int. J. Syst. Evol. Microbiol.">
        <title>The Global Catalogue of Microorganisms (GCM) 10K type strain sequencing project: providing services to taxonomists for standard genome sequencing and annotation.</title>
        <authorList>
            <consortium name="The Broad Institute Genomics Platform"/>
            <consortium name="The Broad Institute Genome Sequencing Center for Infectious Disease"/>
            <person name="Wu L."/>
            <person name="Ma J."/>
        </authorList>
    </citation>
    <scope>NUCLEOTIDE SEQUENCE [LARGE SCALE GENOMIC DNA]</scope>
    <source>
        <strain evidence="4">JCM 19015</strain>
    </source>
</reference>
<dbReference type="InterPro" id="IPR050985">
    <property type="entry name" value="Alpha-glycosidase_related"/>
</dbReference>
<keyword evidence="4" id="KW-1185">Reference proteome</keyword>
<dbReference type="PANTHER" id="PTHR43053">
    <property type="entry name" value="GLYCOSIDASE FAMILY 31"/>
    <property type="match status" value="1"/>
</dbReference>
<comment type="caution">
    <text evidence="3">The sequence shown here is derived from an EMBL/GenBank/DDBJ whole genome shotgun (WGS) entry which is preliminary data.</text>
</comment>
<dbReference type="SUPFAM" id="SSF51445">
    <property type="entry name" value="(Trans)glycosidases"/>
    <property type="match status" value="1"/>
</dbReference>
<organism evidence="3 4">
    <name type="scientific">Amnibacterium soli</name>
    <dbReference type="NCBI Taxonomy" id="1282736"/>
    <lineage>
        <taxon>Bacteria</taxon>
        <taxon>Bacillati</taxon>
        <taxon>Actinomycetota</taxon>
        <taxon>Actinomycetes</taxon>
        <taxon>Micrococcales</taxon>
        <taxon>Microbacteriaceae</taxon>
        <taxon>Amnibacterium</taxon>
    </lineage>
</organism>
<dbReference type="Gene3D" id="3.20.20.70">
    <property type="entry name" value="Aldolase class I"/>
    <property type="match status" value="1"/>
</dbReference>
<dbReference type="Proteomes" id="UP001500121">
    <property type="component" value="Unassembled WGS sequence"/>
</dbReference>
<dbReference type="PANTHER" id="PTHR43053:SF3">
    <property type="entry name" value="ALPHA-GALACTOSIDASE C-RELATED"/>
    <property type="match status" value="1"/>
</dbReference>
<keyword evidence="2" id="KW-0326">Glycosidase</keyword>
<dbReference type="InterPro" id="IPR013785">
    <property type="entry name" value="Aldolase_TIM"/>
</dbReference>
<dbReference type="InterPro" id="IPR017853">
    <property type="entry name" value="GH"/>
</dbReference>
<accession>A0ABP8YWZ8</accession>
<evidence type="ECO:0000313" key="3">
    <source>
        <dbReference type="EMBL" id="GAA4739788.1"/>
    </source>
</evidence>
<dbReference type="Pfam" id="PF02065">
    <property type="entry name" value="Melibiase"/>
    <property type="match status" value="1"/>
</dbReference>
<evidence type="ECO:0000256" key="2">
    <source>
        <dbReference type="ARBA" id="ARBA00023295"/>
    </source>
</evidence>
<sequence>MRVLDLTWGDDAFPLRFTATDDGPVMASVAQGVDAAEPRRPEQRARPALVEALVLGEGRGLNSMRAIRTTVGDRLRHVEHREASLDRGRSIEIVQRDERTGLVAATTIARFDDLAAYRVTTTVTNDGAAPVVLQQVTSGTFIGLTGHLGATAELDLWTARSEWCAENRWSSTALSGAAGFAEIDTELHGHFARGSIALAGHSTWPSGEWVPVAVVENRDTGRALAWQVEHNGPWRWELDQLFDPAEALALALLGPTDLDHAWTTRLEPGDSFTTVPASVALADTGLQGAIGELTEHRRRSHLDAHADSARPLIFNDYMNALMGDPTTEKLLPLIDAAASAGAEIFCIDAGWYDDDGDWWPSVGAWEPSTVRFGELGLPGLLQVIRDRGMTPGLWVEPEVVGVRSPVAQQLPEAAFMRRGSVRIVEHDRYFLDLRSPDARAHLDAVFDRLIGEYGARYFKWDYNVTPGSGPDSDASGPGEGLLGHTRALLAWVEALRARHPGVVLEACSSGAQRMDAATLARFDLQSTTDQQDARRYPTIATGAPMAMAPEMAGNWAYPQSEWSDERIAFTLVTGLSGRLYLSGNLDRLDERQLAVVREAAAVYPAVIQHHAHALPAWPLGLPAWEDAQVALATATAESTLAFVWNRDADATSAVLSFPALAGSGVEVETVFPTGLPAWPTTWDAEAGALTVDLTGAGEAARVLRLSPAR</sequence>
<evidence type="ECO:0008006" key="5">
    <source>
        <dbReference type="Google" id="ProtNLM"/>
    </source>
</evidence>
<protein>
    <recommendedName>
        <fullName evidence="5">Alpha-galactosidase</fullName>
    </recommendedName>
</protein>
<evidence type="ECO:0000313" key="4">
    <source>
        <dbReference type="Proteomes" id="UP001500121"/>
    </source>
</evidence>
<keyword evidence="1" id="KW-0378">Hydrolase</keyword>